<evidence type="ECO:0000313" key="3">
    <source>
        <dbReference type="EMBL" id="PKA62748.1"/>
    </source>
</evidence>
<dbReference type="InterPro" id="IPR022212">
    <property type="entry name" value="DUF3741"/>
</dbReference>
<dbReference type="EMBL" id="KZ451915">
    <property type="protein sequence ID" value="PKA62748.1"/>
    <property type="molecule type" value="Genomic_DNA"/>
</dbReference>
<keyword evidence="4" id="KW-1185">Reference proteome</keyword>
<feature type="region of interest" description="Disordered" evidence="1">
    <location>
        <begin position="250"/>
        <end position="282"/>
    </location>
</feature>
<accession>A0A2I0B4M3</accession>
<protein>
    <recommendedName>
        <fullName evidence="2">DUF3741 domain-containing protein</fullName>
    </recommendedName>
</protein>
<feature type="region of interest" description="Disordered" evidence="1">
    <location>
        <begin position="1"/>
        <end position="20"/>
    </location>
</feature>
<reference evidence="3 4" key="1">
    <citation type="journal article" date="2017" name="Nature">
        <title>The Apostasia genome and the evolution of orchids.</title>
        <authorList>
            <person name="Zhang G.Q."/>
            <person name="Liu K.W."/>
            <person name="Li Z."/>
            <person name="Lohaus R."/>
            <person name="Hsiao Y.Y."/>
            <person name="Niu S.C."/>
            <person name="Wang J.Y."/>
            <person name="Lin Y.C."/>
            <person name="Xu Q."/>
            <person name="Chen L.J."/>
            <person name="Yoshida K."/>
            <person name="Fujiwara S."/>
            <person name="Wang Z.W."/>
            <person name="Zhang Y.Q."/>
            <person name="Mitsuda N."/>
            <person name="Wang M."/>
            <person name="Liu G.H."/>
            <person name="Pecoraro L."/>
            <person name="Huang H.X."/>
            <person name="Xiao X.J."/>
            <person name="Lin M."/>
            <person name="Wu X.Y."/>
            <person name="Wu W.L."/>
            <person name="Chen Y.Y."/>
            <person name="Chang S.B."/>
            <person name="Sakamoto S."/>
            <person name="Ohme-Takagi M."/>
            <person name="Yagi M."/>
            <person name="Zeng S.J."/>
            <person name="Shen C.Y."/>
            <person name="Yeh C.M."/>
            <person name="Luo Y.B."/>
            <person name="Tsai W.C."/>
            <person name="Van de Peer Y."/>
            <person name="Liu Z.J."/>
        </authorList>
    </citation>
    <scope>NUCLEOTIDE SEQUENCE [LARGE SCALE GENOMIC DNA]</scope>
    <source>
        <strain evidence="4">cv. Shenzhen</strain>
        <tissue evidence="3">Stem</tissue>
    </source>
</reference>
<feature type="compositionally biased region" description="Low complexity" evidence="1">
    <location>
        <begin position="270"/>
        <end position="280"/>
    </location>
</feature>
<gene>
    <name evidence="3" type="ORF">AXF42_Ash018956</name>
</gene>
<sequence length="683" mass="77072">MGKKSHRRSPSPGPPGKNSGSCLWGFTSLLDFSQNHNPHRLLADRKLGSARYYGMSHYGTELPNNPFESKHNPDANVGDVCRAAKVKSPLLTVKALIAKEMSKEKASNSSGSKRNKDRKVNKNHKAEWNFQRNTIEGSNLIVDLAALMMEFYCISSHFPELHANLEDDFSHSTLSEYDSVKLHEALSVEAEVFLVRKINDAKQLIRNGIILSEEFMDALEILNSNKELFLKLILGPNSFVFRHIKELKGEHSPGPCSEENEQLFEKRDTSQTNKSSSNQTLYHMQKQGFFSKKDKSREKNPSEATCSTKEMKRIVLLKPFSLTNHDVPATTGLSPQSHNLKKRYKDTEGVLPPFSFKEIKNKLRYIINNSRKEQHGDLQRIQHADEALDYQDGNYNVGNTGVRKTDKKREMKECHEGVEAETSHENRAGITSFPLISKESFFYQEVKKHLPEMLGDEYATDNPDCRRFSPPIFTKEILSLINYNLNSPRPCPHGEEEVQLSTSPTNTSPMLQLMNEYPTYLSPRNQNLEEISCSRSNSDVENRRVNVPEMNMDANLQEDTTTMEQAKTEGSDEILKIEREKRMHTNVADYCNTNVTGKSEGSANSSCEICNEEGCCTPSESVAPDKKSRILTTSAFPASLIINQFESSASIIVKPDRPSPVSVLEPIFLEDNASPDHAGNEMQ</sequence>
<feature type="compositionally biased region" description="Basic and acidic residues" evidence="1">
    <location>
        <begin position="291"/>
        <end position="301"/>
    </location>
</feature>
<dbReference type="OrthoDB" id="770239at2759"/>
<name>A0A2I0B4M3_9ASPA</name>
<feature type="region of interest" description="Disordered" evidence="1">
    <location>
        <begin position="288"/>
        <end position="307"/>
    </location>
</feature>
<proteinExistence type="predicted"/>
<feature type="domain" description="DUF3741" evidence="2">
    <location>
        <begin position="197"/>
        <end position="238"/>
    </location>
</feature>
<dbReference type="Proteomes" id="UP000236161">
    <property type="component" value="Unassembled WGS sequence"/>
</dbReference>
<dbReference type="Pfam" id="PF12552">
    <property type="entry name" value="DUF3741"/>
    <property type="match status" value="1"/>
</dbReference>
<organism evidence="3 4">
    <name type="scientific">Apostasia shenzhenica</name>
    <dbReference type="NCBI Taxonomy" id="1088818"/>
    <lineage>
        <taxon>Eukaryota</taxon>
        <taxon>Viridiplantae</taxon>
        <taxon>Streptophyta</taxon>
        <taxon>Embryophyta</taxon>
        <taxon>Tracheophyta</taxon>
        <taxon>Spermatophyta</taxon>
        <taxon>Magnoliopsida</taxon>
        <taxon>Liliopsida</taxon>
        <taxon>Asparagales</taxon>
        <taxon>Orchidaceae</taxon>
        <taxon>Apostasioideae</taxon>
        <taxon>Apostasia</taxon>
    </lineage>
</organism>
<evidence type="ECO:0000259" key="2">
    <source>
        <dbReference type="Pfam" id="PF12552"/>
    </source>
</evidence>
<evidence type="ECO:0000256" key="1">
    <source>
        <dbReference type="SAM" id="MobiDB-lite"/>
    </source>
</evidence>
<dbReference type="PANTHER" id="PTHR47212">
    <property type="entry name" value="ADHESIN-LIKE PROTEIN, PUTATIVE (DUF3741)-RELATED"/>
    <property type="match status" value="1"/>
</dbReference>
<dbReference type="PANTHER" id="PTHR47212:SF4">
    <property type="entry name" value="ADHESIN-LIKE PROTEIN, PUTATIVE (DUF3741)-RELATED"/>
    <property type="match status" value="1"/>
</dbReference>
<dbReference type="AlphaFoldDB" id="A0A2I0B4M3"/>
<evidence type="ECO:0000313" key="4">
    <source>
        <dbReference type="Proteomes" id="UP000236161"/>
    </source>
</evidence>
<feature type="region of interest" description="Disordered" evidence="1">
    <location>
        <begin position="102"/>
        <end position="123"/>
    </location>
</feature>